<dbReference type="Proteomes" id="UP001603857">
    <property type="component" value="Unassembled WGS sequence"/>
</dbReference>
<protein>
    <submittedName>
        <fullName evidence="1">Uncharacterized protein</fullName>
    </submittedName>
</protein>
<name>A0ABD1LZS8_9FABA</name>
<comment type="caution">
    <text evidence="1">The sequence shown here is derived from an EMBL/GenBank/DDBJ whole genome shotgun (WGS) entry which is preliminary data.</text>
</comment>
<dbReference type="AlphaFoldDB" id="A0ABD1LZS8"/>
<keyword evidence="2" id="KW-1185">Reference proteome</keyword>
<gene>
    <name evidence="1" type="ORF">Fmac_022447</name>
</gene>
<sequence length="95" mass="10112">MIVGHLALHPHPNTPSLASTVATLALLPCFKALQIVVSGRAAVHYVGVCGLENEDSPHSPPINVNITALIEGCLHMVSDRNLIIYDIFCEGSNNV</sequence>
<organism evidence="1 2">
    <name type="scientific">Flemingia macrophylla</name>
    <dbReference type="NCBI Taxonomy" id="520843"/>
    <lineage>
        <taxon>Eukaryota</taxon>
        <taxon>Viridiplantae</taxon>
        <taxon>Streptophyta</taxon>
        <taxon>Embryophyta</taxon>
        <taxon>Tracheophyta</taxon>
        <taxon>Spermatophyta</taxon>
        <taxon>Magnoliopsida</taxon>
        <taxon>eudicotyledons</taxon>
        <taxon>Gunneridae</taxon>
        <taxon>Pentapetalae</taxon>
        <taxon>rosids</taxon>
        <taxon>fabids</taxon>
        <taxon>Fabales</taxon>
        <taxon>Fabaceae</taxon>
        <taxon>Papilionoideae</taxon>
        <taxon>50 kb inversion clade</taxon>
        <taxon>NPAAA clade</taxon>
        <taxon>indigoferoid/millettioid clade</taxon>
        <taxon>Phaseoleae</taxon>
        <taxon>Flemingia</taxon>
    </lineage>
</organism>
<reference evidence="1 2" key="1">
    <citation type="submission" date="2024-08" db="EMBL/GenBank/DDBJ databases">
        <title>Insights into the chromosomal genome structure of Flemingia macrophylla.</title>
        <authorList>
            <person name="Ding Y."/>
            <person name="Zhao Y."/>
            <person name="Bi W."/>
            <person name="Wu M."/>
            <person name="Zhao G."/>
            <person name="Gong Y."/>
            <person name="Li W."/>
            <person name="Zhang P."/>
        </authorList>
    </citation>
    <scope>NUCLEOTIDE SEQUENCE [LARGE SCALE GENOMIC DNA]</scope>
    <source>
        <strain evidence="1">DYQJB</strain>
        <tissue evidence="1">Leaf</tissue>
    </source>
</reference>
<proteinExistence type="predicted"/>
<accession>A0ABD1LZS8</accession>
<dbReference type="EMBL" id="JBGMDY010000007">
    <property type="protein sequence ID" value="KAL2329020.1"/>
    <property type="molecule type" value="Genomic_DNA"/>
</dbReference>
<evidence type="ECO:0000313" key="1">
    <source>
        <dbReference type="EMBL" id="KAL2329020.1"/>
    </source>
</evidence>
<evidence type="ECO:0000313" key="2">
    <source>
        <dbReference type="Proteomes" id="UP001603857"/>
    </source>
</evidence>